<name>U4KRZ6_ALTPJ</name>
<evidence type="ECO:0000313" key="2">
    <source>
        <dbReference type="EMBL" id="CCV64581.1"/>
    </source>
</evidence>
<evidence type="ECO:0000256" key="1">
    <source>
        <dbReference type="SAM" id="Phobius"/>
    </source>
</evidence>
<evidence type="ECO:0000313" key="3">
    <source>
        <dbReference type="Proteomes" id="UP000032740"/>
    </source>
</evidence>
<feature type="transmembrane region" description="Helical" evidence="1">
    <location>
        <begin position="224"/>
        <end position="244"/>
    </location>
</feature>
<keyword evidence="1" id="KW-0812">Transmembrane</keyword>
<keyword evidence="3" id="KW-1185">Reference proteome</keyword>
<feature type="transmembrane region" description="Helical" evidence="1">
    <location>
        <begin position="201"/>
        <end position="218"/>
    </location>
</feature>
<dbReference type="KEGG" id="apal:BN85410040"/>
<protein>
    <submittedName>
        <fullName evidence="2">Uncharacterized protein</fullName>
    </submittedName>
</protein>
<feature type="transmembrane region" description="Helical" evidence="1">
    <location>
        <begin position="171"/>
        <end position="189"/>
    </location>
</feature>
<dbReference type="RefSeq" id="WP_026660716.1">
    <property type="nucleotide sequence ID" value="NC_022538.1"/>
</dbReference>
<keyword evidence="1" id="KW-0472">Membrane</keyword>
<dbReference type="EMBL" id="FO681347">
    <property type="protein sequence ID" value="CCV64581.1"/>
    <property type="molecule type" value="Genomic_DNA"/>
</dbReference>
<feature type="transmembrane region" description="Helical" evidence="1">
    <location>
        <begin position="95"/>
        <end position="119"/>
    </location>
</feature>
<feature type="transmembrane region" description="Helical" evidence="1">
    <location>
        <begin position="39"/>
        <end position="57"/>
    </location>
</feature>
<reference evidence="2 3" key="1">
    <citation type="journal article" date="2013" name="J. Mol. Microbiol. Biotechnol.">
        <title>Analysis of the Complete Genomes of Acholeplasma brassicae , A. palmae and A. laidlawii and Their Comparison to the Obligate Parasites from ' Candidatus Phytoplasma'.</title>
        <authorList>
            <person name="Kube M."/>
            <person name="Siewert C."/>
            <person name="Migdoll A.M."/>
            <person name="Duduk B."/>
            <person name="Holz S."/>
            <person name="Rabus R."/>
            <person name="Seemuller E."/>
            <person name="Mitrovic J."/>
            <person name="Muller I."/>
            <person name="Buttner C."/>
            <person name="Reinhardt R."/>
        </authorList>
    </citation>
    <scope>NUCLEOTIDE SEQUENCE [LARGE SCALE GENOMIC DNA]</scope>
    <source>
        <strain evidence="2 3">J233</strain>
    </source>
</reference>
<dbReference type="Proteomes" id="UP000032740">
    <property type="component" value="Chromosome"/>
</dbReference>
<feature type="transmembrane region" description="Helical" evidence="1">
    <location>
        <begin position="9"/>
        <end position="33"/>
    </location>
</feature>
<sequence length="252" mass="29398">MNRKTLTKLFYIPVQLYFLVVAVFLIITMNTVIAENITHLLGGVALAIGFVPLILYKNMRRKLKPYGSIYAYYGYEAFLFILPILLYYASMQNDIIEIIAFVFLFLTVVYTRVVTKLFMMSEEKITNIIPEVKKNTDLKVIIASIFLFTYIILNVWFGYIKPTYITTPTTVYEYIVIVLILVSVLVLEYKKIVRVPNKNGYYISLVLLILYLAVPLLYSQDFKLFIAYTVVYATGYMSLYLFGFEEFPFLKR</sequence>
<dbReference type="HOGENOM" id="CLU_1101011_0_0_14"/>
<dbReference type="AlphaFoldDB" id="U4KRZ6"/>
<feature type="transmembrane region" description="Helical" evidence="1">
    <location>
        <begin position="69"/>
        <end position="89"/>
    </location>
</feature>
<organism evidence="2 3">
    <name type="scientific">Alteracholeplasma palmae (strain ATCC 49389 / J233)</name>
    <name type="common">Acholeplasma palmae</name>
    <dbReference type="NCBI Taxonomy" id="1318466"/>
    <lineage>
        <taxon>Bacteria</taxon>
        <taxon>Bacillati</taxon>
        <taxon>Mycoplasmatota</taxon>
        <taxon>Mollicutes</taxon>
        <taxon>Acholeplasmatales</taxon>
        <taxon>Acholeplasmataceae</taxon>
        <taxon>Acholeplasma</taxon>
    </lineage>
</organism>
<proteinExistence type="predicted"/>
<dbReference type="STRING" id="1318466.BN85410040"/>
<keyword evidence="1" id="KW-1133">Transmembrane helix</keyword>
<accession>U4KRZ6</accession>
<gene>
    <name evidence="2" type="ORF">BN85410040</name>
</gene>
<feature type="transmembrane region" description="Helical" evidence="1">
    <location>
        <begin position="140"/>
        <end position="159"/>
    </location>
</feature>